<comment type="caution">
    <text evidence="1">The sequence shown here is derived from an EMBL/GenBank/DDBJ whole genome shotgun (WGS) entry which is preliminary data.</text>
</comment>
<reference evidence="1 2" key="1">
    <citation type="journal article" date="2021" name="Elife">
        <title>Chloroplast acquisition without the gene transfer in kleptoplastic sea slugs, Plakobranchus ocellatus.</title>
        <authorList>
            <person name="Maeda T."/>
            <person name="Takahashi S."/>
            <person name="Yoshida T."/>
            <person name="Shimamura S."/>
            <person name="Takaki Y."/>
            <person name="Nagai Y."/>
            <person name="Toyoda A."/>
            <person name="Suzuki Y."/>
            <person name="Arimoto A."/>
            <person name="Ishii H."/>
            <person name="Satoh N."/>
            <person name="Nishiyama T."/>
            <person name="Hasebe M."/>
            <person name="Maruyama T."/>
            <person name="Minagawa J."/>
            <person name="Obokata J."/>
            <person name="Shigenobu S."/>
        </authorList>
    </citation>
    <scope>NUCLEOTIDE SEQUENCE [LARGE SCALE GENOMIC DNA]</scope>
</reference>
<evidence type="ECO:0000313" key="2">
    <source>
        <dbReference type="Proteomes" id="UP000735302"/>
    </source>
</evidence>
<dbReference type="AlphaFoldDB" id="A0AAV4AGE2"/>
<evidence type="ECO:0000313" key="1">
    <source>
        <dbReference type="EMBL" id="GFO06107.1"/>
    </source>
</evidence>
<proteinExistence type="predicted"/>
<dbReference type="EMBL" id="BLXT01003762">
    <property type="protein sequence ID" value="GFO06107.1"/>
    <property type="molecule type" value="Genomic_DNA"/>
</dbReference>
<organism evidence="1 2">
    <name type="scientific">Plakobranchus ocellatus</name>
    <dbReference type="NCBI Taxonomy" id="259542"/>
    <lineage>
        <taxon>Eukaryota</taxon>
        <taxon>Metazoa</taxon>
        <taxon>Spiralia</taxon>
        <taxon>Lophotrochozoa</taxon>
        <taxon>Mollusca</taxon>
        <taxon>Gastropoda</taxon>
        <taxon>Heterobranchia</taxon>
        <taxon>Euthyneura</taxon>
        <taxon>Panpulmonata</taxon>
        <taxon>Sacoglossa</taxon>
        <taxon>Placobranchoidea</taxon>
        <taxon>Plakobranchidae</taxon>
        <taxon>Plakobranchus</taxon>
    </lineage>
</organism>
<gene>
    <name evidence="1" type="ORF">PoB_003261200</name>
</gene>
<accession>A0AAV4AGE2</accession>
<keyword evidence="2" id="KW-1185">Reference proteome</keyword>
<protein>
    <submittedName>
        <fullName evidence="1">Uncharacterized protein</fullName>
    </submittedName>
</protein>
<name>A0AAV4AGE2_9GAST</name>
<dbReference type="Proteomes" id="UP000735302">
    <property type="component" value="Unassembled WGS sequence"/>
</dbReference>
<sequence length="105" mass="11884">MHNHEPINPPAPCRLLLLAAESRSVFQTGRPTACPPVRPSVGYTWARQLVSTLNGWCSGFIAATRIRCQYRTTVLFDGVAFHSTFPSNVQKLLSSYYEYVLYLLY</sequence>